<dbReference type="InterPro" id="IPR013520">
    <property type="entry name" value="Ribonucl_H"/>
</dbReference>
<name>J9GF37_9ZZZZ</name>
<dbReference type="PANTHER" id="PTHR30231">
    <property type="entry name" value="DNA POLYMERASE III SUBUNIT EPSILON"/>
    <property type="match status" value="1"/>
</dbReference>
<dbReference type="GO" id="GO:0003887">
    <property type="term" value="F:DNA-directed DNA polymerase activity"/>
    <property type="evidence" value="ECO:0007669"/>
    <property type="project" value="InterPro"/>
</dbReference>
<evidence type="ECO:0000313" key="2">
    <source>
        <dbReference type="EMBL" id="EJW97969.1"/>
    </source>
</evidence>
<dbReference type="GO" id="GO:0008408">
    <property type="term" value="F:3'-5' exonuclease activity"/>
    <property type="evidence" value="ECO:0007669"/>
    <property type="project" value="TreeGrafter"/>
</dbReference>
<dbReference type="NCBIfam" id="TIGR00573">
    <property type="entry name" value="dnaq"/>
    <property type="match status" value="1"/>
</dbReference>
<dbReference type="AlphaFoldDB" id="J9GF37"/>
<organism evidence="2">
    <name type="scientific">gut metagenome</name>
    <dbReference type="NCBI Taxonomy" id="749906"/>
    <lineage>
        <taxon>unclassified sequences</taxon>
        <taxon>metagenomes</taxon>
        <taxon>organismal metagenomes</taxon>
    </lineage>
</organism>
<dbReference type="Pfam" id="PF00929">
    <property type="entry name" value="RNase_T"/>
    <property type="match status" value="1"/>
</dbReference>
<dbReference type="InterPro" id="IPR006054">
    <property type="entry name" value="DnaQ"/>
</dbReference>
<comment type="caution">
    <text evidence="2">The sequence shown here is derived from an EMBL/GenBank/DDBJ whole genome shotgun (WGS) entry which is preliminary data.</text>
</comment>
<accession>J9GF37</accession>
<dbReference type="SUPFAM" id="SSF53098">
    <property type="entry name" value="Ribonuclease H-like"/>
    <property type="match status" value="1"/>
</dbReference>
<dbReference type="GO" id="GO:0045004">
    <property type="term" value="P:DNA replication proofreading"/>
    <property type="evidence" value="ECO:0007669"/>
    <property type="project" value="TreeGrafter"/>
</dbReference>
<protein>
    <submittedName>
        <fullName evidence="2">DNA polymerase III, epsilon subunit:DNA polymerase 3, epsilon subunit</fullName>
    </submittedName>
</protein>
<feature type="non-terminal residue" evidence="2">
    <location>
        <position position="1"/>
    </location>
</feature>
<sequence length="208" mass="23515">RNMTNRSEDYLQLYINPERDIPEESTAIHGITNEKVANCPTFAQIADEFIEFIRGAELLIHNARFDIGFLNMELQRCGKGRVEDYARGITDTLEIAHELFPGRRASLDALCTILHIDNSARVFHGALLDAQILAEVYVTMTRGQEQIGLDDLIDPSLLPKIPNDQLYVIPASPEELIEHEKILDKADKQSKSTCAWRKGLVEEKPEEA</sequence>
<proteinExistence type="predicted"/>
<feature type="domain" description="Exonuclease" evidence="1">
    <location>
        <begin position="1"/>
        <end position="146"/>
    </location>
</feature>
<dbReference type="SMART" id="SM00479">
    <property type="entry name" value="EXOIII"/>
    <property type="match status" value="1"/>
</dbReference>
<dbReference type="InterPro" id="IPR036397">
    <property type="entry name" value="RNaseH_sf"/>
</dbReference>
<dbReference type="GO" id="GO:0005829">
    <property type="term" value="C:cytosol"/>
    <property type="evidence" value="ECO:0007669"/>
    <property type="project" value="TreeGrafter"/>
</dbReference>
<reference evidence="2" key="1">
    <citation type="journal article" date="2012" name="PLoS ONE">
        <title>Gene sets for utilization of primary and secondary nutrition supplies in the distal gut of endangered iberian lynx.</title>
        <authorList>
            <person name="Alcaide M."/>
            <person name="Messina E."/>
            <person name="Richter M."/>
            <person name="Bargiela R."/>
            <person name="Peplies J."/>
            <person name="Huws S.A."/>
            <person name="Newbold C.J."/>
            <person name="Golyshin P.N."/>
            <person name="Simon M.A."/>
            <person name="Lopez G."/>
            <person name="Yakimov M.M."/>
            <person name="Ferrer M."/>
        </authorList>
    </citation>
    <scope>NUCLEOTIDE SEQUENCE</scope>
</reference>
<dbReference type="Gene3D" id="3.30.420.10">
    <property type="entry name" value="Ribonuclease H-like superfamily/Ribonuclease H"/>
    <property type="match status" value="1"/>
</dbReference>
<evidence type="ECO:0000259" key="1">
    <source>
        <dbReference type="SMART" id="SM00479"/>
    </source>
</evidence>
<gene>
    <name evidence="2" type="ORF">EVA_13923</name>
</gene>
<dbReference type="InterPro" id="IPR012337">
    <property type="entry name" value="RNaseH-like_sf"/>
</dbReference>
<dbReference type="PANTHER" id="PTHR30231:SF41">
    <property type="entry name" value="DNA POLYMERASE III SUBUNIT EPSILON"/>
    <property type="match status" value="1"/>
</dbReference>
<dbReference type="GO" id="GO:0003677">
    <property type="term" value="F:DNA binding"/>
    <property type="evidence" value="ECO:0007669"/>
    <property type="project" value="InterPro"/>
</dbReference>
<dbReference type="EMBL" id="AMCI01004498">
    <property type="protein sequence ID" value="EJW97969.1"/>
    <property type="molecule type" value="Genomic_DNA"/>
</dbReference>
<dbReference type="NCBIfam" id="NF004316">
    <property type="entry name" value="PRK05711.1"/>
    <property type="match status" value="1"/>
</dbReference>